<feature type="compositionally biased region" description="Polar residues" evidence="1">
    <location>
        <begin position="1"/>
        <end position="12"/>
    </location>
</feature>
<dbReference type="STRING" id="3871.A0A1J7G9G3"/>
<evidence type="ECO:0000313" key="2">
    <source>
        <dbReference type="EMBL" id="OIV96981.1"/>
    </source>
</evidence>
<gene>
    <name evidence="2" type="ORF">TanjilG_31872</name>
</gene>
<sequence length="486" mass="54657">MNPSEFNSTGGSRNPPPSSSLKYPKRNESHPIVPPKVSQESHKIKKPPLVPSSPAGIEHHHTRTANTQKKREPKIIYQTEPKVITVYSAADFKELAQRLTGLPRGEDEVPAARVASIERTTGMSIKGTEVGPFPGAISPVPTTMSPVVPSGFSMPEKETVPFSEVMWSSVSRPMDSQPVTETVPLRDELRSAHSRPIYSMPLPEPVPFRDEFRSAHSRPMGSLPVRFRNEFRSAYSRPMCPLRNEFRSAHSRPINSIPVPFRNEFRSAHSRPINSMLVPETVPFRDEFRSVHSRPMDSLPVPFRDEFRSAHSRQMSSLPVPFRNEFRSEHSRPINSIQVPETVPFRDEFRSAHSRPMGSMPVTETVPFRDEFRSVHSRPMDYMRVPEMVPFGDEFQSAHSRPMDYMRVPETVPFRDVLWPGNSSLPNQSSGSLSSAIVSSPPVTESDPFSTFLNSLSSPISCDVVSSSPPSPPISPTQEVPDWWFK</sequence>
<evidence type="ECO:0000256" key="1">
    <source>
        <dbReference type="SAM" id="MobiDB-lite"/>
    </source>
</evidence>
<dbReference type="PANTHER" id="PTHR33143">
    <property type="entry name" value="F16F4.1 PROTEIN-RELATED"/>
    <property type="match status" value="1"/>
</dbReference>
<dbReference type="GO" id="GO:0005634">
    <property type="term" value="C:nucleus"/>
    <property type="evidence" value="ECO:0007669"/>
    <property type="project" value="TreeGrafter"/>
</dbReference>
<feature type="region of interest" description="Disordered" evidence="1">
    <location>
        <begin position="425"/>
        <end position="448"/>
    </location>
</feature>
<evidence type="ECO:0000313" key="3">
    <source>
        <dbReference type="Proteomes" id="UP000188354"/>
    </source>
</evidence>
<dbReference type="Gramene" id="OIV96981">
    <property type="protein sequence ID" value="OIV96981"/>
    <property type="gene ID" value="TanjilG_31872"/>
</dbReference>
<name>A0A1J7G9G3_LUPAN</name>
<evidence type="ECO:0008006" key="4">
    <source>
        <dbReference type="Google" id="ProtNLM"/>
    </source>
</evidence>
<keyword evidence="3" id="KW-1185">Reference proteome</keyword>
<feature type="compositionally biased region" description="Low complexity" evidence="1">
    <location>
        <begin position="425"/>
        <end position="440"/>
    </location>
</feature>
<proteinExistence type="predicted"/>
<accession>A0A1J7G9G3</accession>
<feature type="region of interest" description="Disordered" evidence="1">
    <location>
        <begin position="460"/>
        <end position="486"/>
    </location>
</feature>
<protein>
    <recommendedName>
        <fullName evidence="4">VQ domain-containing protein</fullName>
    </recommendedName>
</protein>
<dbReference type="PANTHER" id="PTHR33143:SF50">
    <property type="entry name" value="PROTEIN MKS1"/>
    <property type="match status" value="1"/>
</dbReference>
<reference evidence="2 3" key="1">
    <citation type="journal article" date="2017" name="Plant Biotechnol. J.">
        <title>A comprehensive draft genome sequence for lupin (Lupinus angustifolius), an emerging health food: insights into plant-microbe interactions and legume evolution.</title>
        <authorList>
            <person name="Hane J.K."/>
            <person name="Ming Y."/>
            <person name="Kamphuis L.G."/>
            <person name="Nelson M.N."/>
            <person name="Garg G."/>
            <person name="Atkins C.A."/>
            <person name="Bayer P.E."/>
            <person name="Bravo A."/>
            <person name="Bringans S."/>
            <person name="Cannon S."/>
            <person name="Edwards D."/>
            <person name="Foley R."/>
            <person name="Gao L.L."/>
            <person name="Harrison M.J."/>
            <person name="Huang W."/>
            <person name="Hurgobin B."/>
            <person name="Li S."/>
            <person name="Liu C.W."/>
            <person name="McGrath A."/>
            <person name="Morahan G."/>
            <person name="Murray J."/>
            <person name="Weller J."/>
            <person name="Jian J."/>
            <person name="Singh K.B."/>
        </authorList>
    </citation>
    <scope>NUCLEOTIDE SEQUENCE [LARGE SCALE GENOMIC DNA]</scope>
    <source>
        <strain evidence="3">cv. Tanjil</strain>
        <tissue evidence="2">Whole plant</tissue>
    </source>
</reference>
<dbReference type="EMBL" id="CM007375">
    <property type="protein sequence ID" value="OIV96981.1"/>
    <property type="molecule type" value="Genomic_DNA"/>
</dbReference>
<feature type="region of interest" description="Disordered" evidence="1">
    <location>
        <begin position="1"/>
        <end position="71"/>
    </location>
</feature>
<dbReference type="InterPro" id="IPR039607">
    <property type="entry name" value="VQ_8/17/18/20/21/25"/>
</dbReference>
<organism evidence="2 3">
    <name type="scientific">Lupinus angustifolius</name>
    <name type="common">Narrow-leaved blue lupine</name>
    <dbReference type="NCBI Taxonomy" id="3871"/>
    <lineage>
        <taxon>Eukaryota</taxon>
        <taxon>Viridiplantae</taxon>
        <taxon>Streptophyta</taxon>
        <taxon>Embryophyta</taxon>
        <taxon>Tracheophyta</taxon>
        <taxon>Spermatophyta</taxon>
        <taxon>Magnoliopsida</taxon>
        <taxon>eudicotyledons</taxon>
        <taxon>Gunneridae</taxon>
        <taxon>Pentapetalae</taxon>
        <taxon>rosids</taxon>
        <taxon>fabids</taxon>
        <taxon>Fabales</taxon>
        <taxon>Fabaceae</taxon>
        <taxon>Papilionoideae</taxon>
        <taxon>50 kb inversion clade</taxon>
        <taxon>genistoids sensu lato</taxon>
        <taxon>core genistoids</taxon>
        <taxon>Genisteae</taxon>
        <taxon>Lupinus</taxon>
    </lineage>
</organism>
<dbReference type="AlphaFoldDB" id="A0A1J7G9G3"/>
<dbReference type="Proteomes" id="UP000188354">
    <property type="component" value="Chromosome LG15"/>
</dbReference>